<reference evidence="1" key="1">
    <citation type="submission" date="2019-06" db="EMBL/GenBank/DDBJ databases">
        <authorList>
            <person name="Le Quere A."/>
            <person name="Colella S."/>
        </authorList>
    </citation>
    <scope>NUCLEOTIDE SEQUENCE</scope>
    <source>
        <strain evidence="1">EmedicaeMD41</strain>
    </source>
</reference>
<organism evidence="1">
    <name type="scientific">Sinorhizobium medicae</name>
    <dbReference type="NCBI Taxonomy" id="110321"/>
    <lineage>
        <taxon>Bacteria</taxon>
        <taxon>Pseudomonadati</taxon>
        <taxon>Pseudomonadota</taxon>
        <taxon>Alphaproteobacteria</taxon>
        <taxon>Hyphomicrobiales</taxon>
        <taxon>Rhizobiaceae</taxon>
        <taxon>Sinorhizobium/Ensifer group</taxon>
        <taxon>Sinorhizobium</taxon>
    </lineage>
</organism>
<proteinExistence type="predicted"/>
<name>A0A508X723_9HYPH</name>
<evidence type="ECO:0000313" key="1">
    <source>
        <dbReference type="EMBL" id="VTZ63643.1"/>
    </source>
</evidence>
<protein>
    <submittedName>
        <fullName evidence="1">Uncharacterized protein</fullName>
    </submittedName>
</protein>
<dbReference type="EMBL" id="CABFNB010000119">
    <property type="protein sequence ID" value="VTZ63643.1"/>
    <property type="molecule type" value="Genomic_DNA"/>
</dbReference>
<dbReference type="AlphaFoldDB" id="A0A508X723"/>
<sequence>MHPSACRSKPPSDAKVPHRVVKGHGFAVFRSRVSDPVLQSRPQIPPDRLNAPSVVAGTPFVRECQAAAQRCGRRCMGEPQRLFNAPAFMDAGEHPGSEGVVGPVLLFGNGDGQQNHAFPSRVTAVAKAGQCTALM</sequence>
<gene>
    <name evidence="1" type="ORF">EMEDMD4_510020</name>
</gene>
<accession>A0A508X723</accession>
<dbReference type="Proteomes" id="UP000507954">
    <property type="component" value="Unassembled WGS sequence"/>
</dbReference>